<accession>A0A8S2HI49</accession>
<feature type="transmembrane region" description="Helical" evidence="2">
    <location>
        <begin position="20"/>
        <end position="40"/>
    </location>
</feature>
<evidence type="ECO:0000313" key="3">
    <source>
        <dbReference type="EMBL" id="CAF0859431.1"/>
    </source>
</evidence>
<dbReference type="Proteomes" id="UP000682733">
    <property type="component" value="Unassembled WGS sequence"/>
</dbReference>
<evidence type="ECO:0000256" key="2">
    <source>
        <dbReference type="SAM" id="Phobius"/>
    </source>
</evidence>
<name>A0A8S2HI49_9BILA</name>
<dbReference type="EMBL" id="CAJOBA010002422">
    <property type="protein sequence ID" value="CAF3644371.1"/>
    <property type="molecule type" value="Genomic_DNA"/>
</dbReference>
<keyword evidence="2" id="KW-1133">Transmembrane helix</keyword>
<reference evidence="4" key="1">
    <citation type="submission" date="2021-02" db="EMBL/GenBank/DDBJ databases">
        <authorList>
            <person name="Nowell W R."/>
        </authorList>
    </citation>
    <scope>NUCLEOTIDE SEQUENCE</scope>
</reference>
<dbReference type="EMBL" id="CAJNOK010002423">
    <property type="protein sequence ID" value="CAF0859431.1"/>
    <property type="molecule type" value="Genomic_DNA"/>
</dbReference>
<keyword evidence="2" id="KW-0812">Transmembrane</keyword>
<organism evidence="4 5">
    <name type="scientific">Didymodactylos carnosus</name>
    <dbReference type="NCBI Taxonomy" id="1234261"/>
    <lineage>
        <taxon>Eukaryota</taxon>
        <taxon>Metazoa</taxon>
        <taxon>Spiralia</taxon>
        <taxon>Gnathifera</taxon>
        <taxon>Rotifera</taxon>
        <taxon>Eurotatoria</taxon>
        <taxon>Bdelloidea</taxon>
        <taxon>Philodinida</taxon>
        <taxon>Philodinidae</taxon>
        <taxon>Didymodactylos</taxon>
    </lineage>
</organism>
<proteinExistence type="predicted"/>
<sequence>MKIDKRYDKKEKDEDIKRLVPNIGIICRAFIFTAATNYFLDYFLCPMSENHSSQNHTANLSLDEVIDQLTQQLQQLFDNDQMNLDDKTKALMPLEKKNNHLRQTINRSDLDKHLKLKDNDKLVRLIRKKNEDEARHQRQQTRREQEQAEAKNKRLLLSAISVARNISYYTLCVTSIPPVPRGNDGPCPIVRDLPTADVVIDTNKGFALQRIGIYSPKLVEVIIHTFVPLDDFCVASPKTDVCLYASLSTRTNVLELGTMMASRRTVHTLSTYDSDSVSRMIGKDISRRLAHHSDRILKENKSIVHVLHNQFHSQSDDEKSLITPSPMNIIGDQQEIPRFSQTTAAKILKQISSNKIGFEYLSPDELKFFLETIFSSVDISYTIFDVQELLAAFTQLIVGQTVFALRYCSLNRRESSPCLAVSTLFVRPPIDSKVPLRQGFNGF</sequence>
<gene>
    <name evidence="3" type="ORF">OVA965_LOCUS7559</name>
    <name evidence="4" type="ORF">TMI583_LOCUS7554</name>
</gene>
<evidence type="ECO:0000313" key="4">
    <source>
        <dbReference type="EMBL" id="CAF3644371.1"/>
    </source>
</evidence>
<protein>
    <submittedName>
        <fullName evidence="4">Uncharacterized protein</fullName>
    </submittedName>
</protein>
<comment type="caution">
    <text evidence="4">The sequence shown here is derived from an EMBL/GenBank/DDBJ whole genome shotgun (WGS) entry which is preliminary data.</text>
</comment>
<feature type="region of interest" description="Disordered" evidence="1">
    <location>
        <begin position="129"/>
        <end position="149"/>
    </location>
</feature>
<keyword evidence="2" id="KW-0472">Membrane</keyword>
<evidence type="ECO:0000256" key="1">
    <source>
        <dbReference type="SAM" id="MobiDB-lite"/>
    </source>
</evidence>
<dbReference type="Proteomes" id="UP000677228">
    <property type="component" value="Unassembled WGS sequence"/>
</dbReference>
<evidence type="ECO:0000313" key="5">
    <source>
        <dbReference type="Proteomes" id="UP000682733"/>
    </source>
</evidence>
<dbReference type="AlphaFoldDB" id="A0A8S2HI49"/>